<feature type="region of interest" description="Disordered" evidence="1">
    <location>
        <begin position="296"/>
        <end position="326"/>
    </location>
</feature>
<organism evidence="2 3">
    <name type="scientific">Phaeosphaeria nodorum (strain SN15 / ATCC MYA-4574 / FGSC 10173)</name>
    <name type="common">Glume blotch fungus</name>
    <name type="synonym">Parastagonospora nodorum</name>
    <dbReference type="NCBI Taxonomy" id="321614"/>
    <lineage>
        <taxon>Eukaryota</taxon>
        <taxon>Fungi</taxon>
        <taxon>Dikarya</taxon>
        <taxon>Ascomycota</taxon>
        <taxon>Pezizomycotina</taxon>
        <taxon>Dothideomycetes</taxon>
        <taxon>Pleosporomycetidae</taxon>
        <taxon>Pleosporales</taxon>
        <taxon>Pleosporineae</taxon>
        <taxon>Phaeosphaeriaceae</taxon>
        <taxon>Parastagonospora</taxon>
    </lineage>
</organism>
<feature type="compositionally biased region" description="Low complexity" evidence="1">
    <location>
        <begin position="307"/>
        <end position="319"/>
    </location>
</feature>
<reference evidence="3" key="1">
    <citation type="journal article" date="2021" name="BMC Genomics">
        <title>Chromosome-level genome assembly and manually-curated proteome of model necrotroph Parastagonospora nodorum Sn15 reveals a genome-wide trove of candidate effector homologs, and redundancy of virulence-related functions within an accessory chromosome.</title>
        <authorList>
            <person name="Bertazzoni S."/>
            <person name="Jones D.A.B."/>
            <person name="Phan H.T."/>
            <person name="Tan K.-C."/>
            <person name="Hane J.K."/>
        </authorList>
    </citation>
    <scope>NUCLEOTIDE SEQUENCE [LARGE SCALE GENOMIC DNA]</scope>
    <source>
        <strain evidence="3">SN15 / ATCC MYA-4574 / FGSC 10173)</strain>
    </source>
</reference>
<keyword evidence="3" id="KW-1185">Reference proteome</keyword>
<dbReference type="Proteomes" id="UP000663193">
    <property type="component" value="Chromosome 21"/>
</dbReference>
<accession>A0A7U2IBS9</accession>
<evidence type="ECO:0000256" key="1">
    <source>
        <dbReference type="SAM" id="MobiDB-lite"/>
    </source>
</evidence>
<protein>
    <submittedName>
        <fullName evidence="2">Uncharacterized protein</fullName>
    </submittedName>
</protein>
<dbReference type="OrthoDB" id="4764735at2759"/>
<feature type="region of interest" description="Disordered" evidence="1">
    <location>
        <begin position="241"/>
        <end position="265"/>
    </location>
</feature>
<dbReference type="VEuPathDB" id="FungiDB:JI435_126590"/>
<dbReference type="EMBL" id="CP069043">
    <property type="protein sequence ID" value="QRD06937.1"/>
    <property type="molecule type" value="Genomic_DNA"/>
</dbReference>
<name>A0A7U2IBS9_PHANO</name>
<dbReference type="AlphaFoldDB" id="A0A7U2IBS9"/>
<proteinExistence type="predicted"/>
<evidence type="ECO:0000313" key="2">
    <source>
        <dbReference type="EMBL" id="QRD06937.1"/>
    </source>
</evidence>
<evidence type="ECO:0000313" key="3">
    <source>
        <dbReference type="Proteomes" id="UP000663193"/>
    </source>
</evidence>
<sequence length="439" mass="48854">MSATSSTSFFSFGTNDSFISKSFQGLKYRNLPTPLQDLLRGSTVAELHWATLGPVADSWLLSFKDATGTNTLRWGSAVPQRLQTILAKTWHSPHLRAFLGPDDSFIIWHPELLRWANLPTSLEDALQSWLTPSGWRVGPPRIVTWGPEGAFFTMSEYGNVVYRLGDEDSWEIYKETIEEWKVEKGFLWTHLTFIALDPTSSDQFIAIRKDGTWAGSIDDINEDALESFALNFFARAKTKHKAKPSASQPNGFSSNNALSNSADGKPDAATQALYEKWSKETATMFAAASVAIGGSKPKTPRKIQVRSNSTSSQSSNSSSRPGLHSTLSSHGKLLSTFPYIPNALTVCALPSCTVLKSDSDSIQACQHDIERLLRASGLYSYEWLRQERLRWHPDRFGRLCDEHWREAGKKMAGEMFKLIHVLMEDIKGAEGSTGNSHNV</sequence>
<feature type="compositionally biased region" description="Polar residues" evidence="1">
    <location>
        <begin position="245"/>
        <end position="262"/>
    </location>
</feature>
<gene>
    <name evidence="2" type="ORF">JI435_126590</name>
</gene>